<dbReference type="PIRSF" id="PIRSF036407">
    <property type="entry name" value="Selenphspht_syn"/>
    <property type="match status" value="1"/>
</dbReference>
<feature type="binding site" evidence="9">
    <location>
        <begin position="138"/>
        <end position="140"/>
    </location>
    <ligand>
        <name>ATP</name>
        <dbReference type="ChEBI" id="CHEBI:30616"/>
        <note>ligand shared between dimeric partners</note>
    </ligand>
</feature>
<keyword evidence="8 9" id="KW-0711">Selenium</keyword>
<comment type="function">
    <text evidence="9">Synthesizes selenophosphate from selenide and ATP.</text>
</comment>
<dbReference type="GO" id="GO:0000287">
    <property type="term" value="F:magnesium ion binding"/>
    <property type="evidence" value="ECO:0007669"/>
    <property type="project" value="UniProtKB-UniRule"/>
</dbReference>
<dbReference type="InterPro" id="IPR004536">
    <property type="entry name" value="SPS/SelD"/>
</dbReference>
<gene>
    <name evidence="9 12" type="primary">selD</name>
    <name evidence="12" type="ORF">IAA07_13325</name>
</gene>
<comment type="subunit">
    <text evidence="9">Homodimer.</text>
</comment>
<keyword evidence="2 9" id="KW-0808">Transferase</keyword>
<comment type="catalytic activity">
    <reaction evidence="9">
        <text>hydrogenselenide + ATP + H2O = selenophosphate + AMP + phosphate + 2 H(+)</text>
        <dbReference type="Rhea" id="RHEA:18737"/>
        <dbReference type="ChEBI" id="CHEBI:15377"/>
        <dbReference type="ChEBI" id="CHEBI:15378"/>
        <dbReference type="ChEBI" id="CHEBI:16144"/>
        <dbReference type="ChEBI" id="CHEBI:29317"/>
        <dbReference type="ChEBI" id="CHEBI:30616"/>
        <dbReference type="ChEBI" id="CHEBI:43474"/>
        <dbReference type="ChEBI" id="CHEBI:456215"/>
        <dbReference type="EC" id="2.7.9.3"/>
    </reaction>
</comment>
<protein>
    <recommendedName>
        <fullName evidence="9">Selenide, water dikinase</fullName>
        <ecNumber evidence="9">2.7.9.3</ecNumber>
    </recommendedName>
    <alternativeName>
        <fullName evidence="9">Selenium donor protein</fullName>
    </alternativeName>
    <alternativeName>
        <fullName evidence="9">Selenophosphate synthase</fullName>
    </alternativeName>
</protein>
<dbReference type="InterPro" id="IPR023061">
    <property type="entry name" value="SelD_I"/>
</dbReference>
<evidence type="ECO:0000256" key="8">
    <source>
        <dbReference type="ARBA" id="ARBA00023266"/>
    </source>
</evidence>
<evidence type="ECO:0000256" key="2">
    <source>
        <dbReference type="ARBA" id="ARBA00022679"/>
    </source>
</evidence>
<dbReference type="HAMAP" id="MF_00625">
    <property type="entry name" value="SelD"/>
    <property type="match status" value="1"/>
</dbReference>
<feature type="binding site" description="in other chain" evidence="9">
    <location>
        <position position="68"/>
    </location>
    <ligand>
        <name>ATP</name>
        <dbReference type="ChEBI" id="CHEBI:30616"/>
        <note>ligand shared between dimeric partners</note>
    </ligand>
</feature>
<evidence type="ECO:0000256" key="6">
    <source>
        <dbReference type="ARBA" id="ARBA00022840"/>
    </source>
</evidence>
<keyword evidence="3 9" id="KW-0479">Metal-binding</keyword>
<dbReference type="Gene3D" id="3.30.1330.10">
    <property type="entry name" value="PurM-like, N-terminal domain"/>
    <property type="match status" value="1"/>
</dbReference>
<sequence length="351" mass="37668">MIKEGEIRLTQMSSAAGCAAKIGPGSLQKILEGLPRFFDENLLVGIETNDDGAVYRVSDGLALIQTLDFFPPMVDDPYTFGQVAAANALSDIYAMGGEPKIALNIVAWPNCLDPQILGKILAGGADKVKEAGAVLAGGHSIHDDVPKYGLSVTGFVRPDRMFKNCGALPGDVLILTKPLGTGIVNTAVKAGLASEKAEREVIQVMTCLNKKAKQIIERYPIHSCTDVTGFGLAGHGTEMADGSGVTFALCPDWIPVQEEAAEYAKMGLVPEGAYRNRRFLEDKIDTGETEVYMQDLIFDPQTSGGLLISADRETGEAILKELKDQGLETAYGMIGVVEKRGEKSIRFEKKL</sequence>
<name>A0A9D2HJG9_9FIRM</name>
<dbReference type="AlphaFoldDB" id="A0A9D2HJG9"/>
<dbReference type="InterPro" id="IPR016188">
    <property type="entry name" value="PurM-like_N"/>
</dbReference>
<organism evidence="12 13">
    <name type="scientific">Candidatus Lachnoclostridium stercoravium</name>
    <dbReference type="NCBI Taxonomy" id="2838633"/>
    <lineage>
        <taxon>Bacteria</taxon>
        <taxon>Bacillati</taxon>
        <taxon>Bacillota</taxon>
        <taxon>Clostridia</taxon>
        <taxon>Lachnospirales</taxon>
        <taxon>Lachnospiraceae</taxon>
    </lineage>
</organism>
<reference evidence="12" key="1">
    <citation type="journal article" date="2021" name="PeerJ">
        <title>Extensive microbial diversity within the chicken gut microbiome revealed by metagenomics and culture.</title>
        <authorList>
            <person name="Gilroy R."/>
            <person name="Ravi A."/>
            <person name="Getino M."/>
            <person name="Pursley I."/>
            <person name="Horton D.L."/>
            <person name="Alikhan N.F."/>
            <person name="Baker D."/>
            <person name="Gharbi K."/>
            <person name="Hall N."/>
            <person name="Watson M."/>
            <person name="Adriaenssens E.M."/>
            <person name="Foster-Nyarko E."/>
            <person name="Jarju S."/>
            <person name="Secka A."/>
            <person name="Antonio M."/>
            <person name="Oren A."/>
            <person name="Chaudhuri R.R."/>
            <person name="La Ragione R."/>
            <person name="Hildebrand F."/>
            <person name="Pallen M.J."/>
        </authorList>
    </citation>
    <scope>NUCLEOTIDE SEQUENCE</scope>
    <source>
        <strain evidence="12">CHK178-16964</strain>
    </source>
</reference>
<evidence type="ECO:0000313" key="12">
    <source>
        <dbReference type="EMBL" id="HJA72531.1"/>
    </source>
</evidence>
<feature type="binding site" evidence="9">
    <location>
        <position position="91"/>
    </location>
    <ligand>
        <name>Mg(2+)</name>
        <dbReference type="ChEBI" id="CHEBI:18420"/>
    </ligand>
</feature>
<feature type="active site" evidence="9">
    <location>
        <position position="18"/>
    </location>
</feature>
<feature type="binding site" evidence="9">
    <location>
        <position position="51"/>
    </location>
    <ligand>
        <name>Mg(2+)</name>
        <dbReference type="ChEBI" id="CHEBI:18420"/>
    </ligand>
</feature>
<evidence type="ECO:0000259" key="10">
    <source>
        <dbReference type="Pfam" id="PF00586"/>
    </source>
</evidence>
<feature type="binding site" description="in other chain" evidence="9">
    <location>
        <position position="91"/>
    </location>
    <ligand>
        <name>ATP</name>
        <dbReference type="ChEBI" id="CHEBI:30616"/>
        <note>ligand shared between dimeric partners</note>
    </ligand>
</feature>
<feature type="domain" description="PurM-like N-terminal" evidence="10">
    <location>
        <begin position="50"/>
        <end position="156"/>
    </location>
</feature>
<dbReference type="NCBIfam" id="NF002098">
    <property type="entry name" value="PRK00943.1"/>
    <property type="match status" value="1"/>
</dbReference>
<dbReference type="PANTHER" id="PTHR10256:SF0">
    <property type="entry name" value="INACTIVE SELENIDE, WATER DIKINASE-LIKE PROTEIN-RELATED"/>
    <property type="match status" value="1"/>
</dbReference>
<dbReference type="InterPro" id="IPR036921">
    <property type="entry name" value="PurM-like_N_sf"/>
</dbReference>
<evidence type="ECO:0000256" key="1">
    <source>
        <dbReference type="ARBA" id="ARBA00008026"/>
    </source>
</evidence>
<evidence type="ECO:0000259" key="11">
    <source>
        <dbReference type="Pfam" id="PF02769"/>
    </source>
</evidence>
<dbReference type="FunFam" id="3.30.1330.10:FF:000003">
    <property type="entry name" value="Selenide, water dikinase"/>
    <property type="match status" value="1"/>
</dbReference>
<evidence type="ECO:0000256" key="9">
    <source>
        <dbReference type="HAMAP-Rule" id="MF_00625"/>
    </source>
</evidence>
<comment type="cofactor">
    <cofactor evidence="9">
        <name>Mg(2+)</name>
        <dbReference type="ChEBI" id="CHEBI:18420"/>
    </cofactor>
    <text evidence="9">Binds 1 Mg(2+) ion per monomer.</text>
</comment>
<evidence type="ECO:0000256" key="5">
    <source>
        <dbReference type="ARBA" id="ARBA00022777"/>
    </source>
</evidence>
<dbReference type="EC" id="2.7.9.3" evidence="9"/>
<keyword evidence="7 9" id="KW-0460">Magnesium</keyword>
<dbReference type="EMBL" id="DWZA01000109">
    <property type="protein sequence ID" value="HJA72531.1"/>
    <property type="molecule type" value="Genomic_DNA"/>
</dbReference>
<comment type="similarity">
    <text evidence="1 9">Belongs to the selenophosphate synthase 1 family. Class I subfamily.</text>
</comment>
<proteinExistence type="inferred from homology"/>
<dbReference type="SUPFAM" id="SSF56042">
    <property type="entry name" value="PurM C-terminal domain-like"/>
    <property type="match status" value="1"/>
</dbReference>
<accession>A0A9D2HJG9</accession>
<dbReference type="GO" id="GO:0004756">
    <property type="term" value="F:selenide, water dikinase activity"/>
    <property type="evidence" value="ECO:0007669"/>
    <property type="project" value="UniProtKB-UniRule"/>
</dbReference>
<keyword evidence="6 9" id="KW-0067">ATP-binding</keyword>
<feature type="binding site" description="in other chain" evidence="9">
    <location>
        <begin position="48"/>
        <end position="50"/>
    </location>
    <ligand>
        <name>ATP</name>
        <dbReference type="ChEBI" id="CHEBI:30616"/>
        <note>ligand shared between dimeric partners</note>
    </ligand>
</feature>
<dbReference type="GO" id="GO:0005737">
    <property type="term" value="C:cytoplasm"/>
    <property type="evidence" value="ECO:0007669"/>
    <property type="project" value="TreeGrafter"/>
</dbReference>
<dbReference type="Pfam" id="PF00586">
    <property type="entry name" value="AIRS"/>
    <property type="match status" value="1"/>
</dbReference>
<reference evidence="12" key="2">
    <citation type="submission" date="2021-04" db="EMBL/GenBank/DDBJ databases">
        <authorList>
            <person name="Gilroy R."/>
        </authorList>
    </citation>
    <scope>NUCLEOTIDE SEQUENCE</scope>
    <source>
        <strain evidence="12">CHK178-16964</strain>
    </source>
</reference>
<evidence type="ECO:0000256" key="4">
    <source>
        <dbReference type="ARBA" id="ARBA00022741"/>
    </source>
</evidence>
<dbReference type="GO" id="GO:0005524">
    <property type="term" value="F:ATP binding"/>
    <property type="evidence" value="ECO:0007669"/>
    <property type="project" value="UniProtKB-UniRule"/>
</dbReference>
<feature type="domain" description="PurM-like C-terminal" evidence="11">
    <location>
        <begin position="169"/>
        <end position="345"/>
    </location>
</feature>
<dbReference type="GO" id="GO:0016260">
    <property type="term" value="P:selenocysteine biosynthetic process"/>
    <property type="evidence" value="ECO:0007669"/>
    <property type="project" value="InterPro"/>
</dbReference>
<feature type="binding site" description="in other chain" evidence="9">
    <location>
        <position position="21"/>
    </location>
    <ligand>
        <name>ATP</name>
        <dbReference type="ChEBI" id="CHEBI:30616"/>
        <note>ligand shared between dimeric partners</note>
    </ligand>
</feature>
<evidence type="ECO:0000256" key="3">
    <source>
        <dbReference type="ARBA" id="ARBA00022723"/>
    </source>
</evidence>
<comment type="caution">
    <text evidence="12">The sequence shown here is derived from an EMBL/GenBank/DDBJ whole genome shotgun (WGS) entry which is preliminary data.</text>
</comment>
<dbReference type="Pfam" id="PF02769">
    <property type="entry name" value="AIRS_C"/>
    <property type="match status" value="1"/>
</dbReference>
<feature type="site" description="Important for catalytic activity" evidence="9">
    <location>
        <position position="21"/>
    </location>
</feature>
<dbReference type="NCBIfam" id="TIGR00476">
    <property type="entry name" value="selD"/>
    <property type="match status" value="1"/>
</dbReference>
<dbReference type="InterPro" id="IPR036676">
    <property type="entry name" value="PurM-like_C_sf"/>
</dbReference>
<dbReference type="CDD" id="cd02195">
    <property type="entry name" value="SelD"/>
    <property type="match status" value="1"/>
</dbReference>
<dbReference type="SUPFAM" id="SSF55326">
    <property type="entry name" value="PurM N-terminal domain-like"/>
    <property type="match status" value="1"/>
</dbReference>
<dbReference type="Gene3D" id="3.90.650.10">
    <property type="entry name" value="PurM-like C-terminal domain"/>
    <property type="match status" value="1"/>
</dbReference>
<dbReference type="Proteomes" id="UP000823900">
    <property type="component" value="Unassembled WGS sequence"/>
</dbReference>
<evidence type="ECO:0000313" key="13">
    <source>
        <dbReference type="Proteomes" id="UP000823900"/>
    </source>
</evidence>
<dbReference type="InterPro" id="IPR010918">
    <property type="entry name" value="PurM-like_C_dom"/>
</dbReference>
<dbReference type="PANTHER" id="PTHR10256">
    <property type="entry name" value="SELENIDE, WATER DIKINASE"/>
    <property type="match status" value="1"/>
</dbReference>
<keyword evidence="4 9" id="KW-0547">Nucleotide-binding</keyword>
<keyword evidence="5 9" id="KW-0418">Kinase</keyword>
<feature type="binding site" evidence="9">
    <location>
        <position position="226"/>
    </location>
    <ligand>
        <name>Mg(2+)</name>
        <dbReference type="ChEBI" id="CHEBI:18420"/>
    </ligand>
</feature>
<evidence type="ECO:0000256" key="7">
    <source>
        <dbReference type="ARBA" id="ARBA00022842"/>
    </source>
</evidence>